<protein>
    <submittedName>
        <fullName evidence="8">C3HC4 type (RING finger) zinc finger protein</fullName>
    </submittedName>
</protein>
<feature type="region of interest" description="Disordered" evidence="5">
    <location>
        <begin position="57"/>
        <end position="92"/>
    </location>
</feature>
<dbReference type="Proteomes" id="UP000009168">
    <property type="component" value="Unassembled WGS sequence"/>
</dbReference>
<feature type="compositionally biased region" description="Acidic residues" evidence="5">
    <location>
        <begin position="735"/>
        <end position="749"/>
    </location>
</feature>
<dbReference type="SMART" id="SM00249">
    <property type="entry name" value="PHD"/>
    <property type="match status" value="1"/>
</dbReference>
<feature type="compositionally biased region" description="Basic and acidic residues" evidence="5">
    <location>
        <begin position="240"/>
        <end position="253"/>
    </location>
</feature>
<feature type="compositionally biased region" description="Polar residues" evidence="5">
    <location>
        <begin position="63"/>
        <end position="83"/>
    </location>
</feature>
<feature type="region of interest" description="Disordered" evidence="5">
    <location>
        <begin position="227"/>
        <end position="255"/>
    </location>
</feature>
<feature type="compositionally biased region" description="Polar residues" evidence="5">
    <location>
        <begin position="324"/>
        <end position="340"/>
    </location>
</feature>
<dbReference type="PANTHER" id="PTHR12618:SF20">
    <property type="entry name" value="PHD AND RING FINGER DOMAIN-CONTAINING PROTEIN 1"/>
    <property type="match status" value="1"/>
</dbReference>
<evidence type="ECO:0000256" key="4">
    <source>
        <dbReference type="PROSITE-ProRule" id="PRU00175"/>
    </source>
</evidence>
<feature type="compositionally biased region" description="Basic residues" evidence="5">
    <location>
        <begin position="660"/>
        <end position="675"/>
    </location>
</feature>
<feature type="region of interest" description="Disordered" evidence="5">
    <location>
        <begin position="793"/>
        <end position="900"/>
    </location>
</feature>
<feature type="compositionally biased region" description="Acidic residues" evidence="5">
    <location>
        <begin position="872"/>
        <end position="884"/>
    </location>
</feature>
<sequence length="1089" mass="126150">MKTQSNKDSSKTSTASSNASQLDEILDNFFQANKFQAAKRPNFHGTQPHLDKLKTKSFEKSDVSSQSQYTQGISKQPNFTSSQKDLKSSERTVASLNTKQTQNYFDSSSDDENIIEQFKPYSAAFYKQKVTPNVAPNSFAHTNNFKNKNNVLCTQSQDSNTPILNDIRSASSNLNSQVDDLHLQQFNSRQNSLHNNPQINTFQRQNSQQLNSHNSCELQQSKSSKNNLISSSICGNNQKDSQDKTTVGKDSVEKGCWSDSSKKKGLTYINSFQEKQIKNQNENYKLSANLQRSSSNHVQSMNQLLNKYRSESQGSMRNDVFQASSLTTLGDRSNKSSLSKIQEDQTHEDENCQSHQSEYDFHPYEQRLKNSASVSISKSQQIKNQNQSLLQPKNIFNQNQTKHLAINQNESFGFESSNYFNNNNNLTQNRQNQINFGSNSQNNQLFLDQDKFFSSEKEQFKKYESLYSSQNKQNSNQIEESNSLFSENQQSKKFTLKKISPIQKFSTQPISNSYFQQKSNSNDNKNWNDQDDDDSDEDIEYLKKIAQNSQQKNLLGNSSQQALNKQIEGLTLFKSKSTPSPQRSSSLTNILNKFKCNKEHQLQILKQSSSNYNNQQKNVSEKTNLSKIFDDSEDSEEFDKPKTQKKSQKKLFSQNSKKQKEQKKKNNNLNSKRRRLIQEEEDYSDDDDEYDSVNQFFEEEAKSDGIGEDDYDEEDDFIDNRKKIYKNKKKNEMKDFDDDDEESEYDDFDAQDRSNNRNGCRKQLRKKICLEDYDENDFDDGFQGRKEKSIYLTEAKKKSKEEYKQKANKENKKRVVDSDQSESERAISSSDKKDRRSSSRKQNRNKKFDFSESEGAVDENDDYEADSFINDDSYEGDQYEDEDQINLHSPSNEEGEENAQSEKIFLSIADQKANRKKKKLVKGANLGQIDHFKCSVCQDYPQQTFFGEINCFHRFCFECIENWSKVANNCPECRQEFNQILKRNFDGTVNNAKPIKVHRKKQKVNEEDYIQEAQALQDQEDMAALGEAAEEEPVNQEPSYCYICTKSDKENLLLICDVCDENYCHTFCDEKINSNRVPTDRWACHFCRY</sequence>
<feature type="region of interest" description="Disordered" evidence="5">
    <location>
        <begin position="466"/>
        <end position="486"/>
    </location>
</feature>
<dbReference type="InterPro" id="IPR013083">
    <property type="entry name" value="Znf_RING/FYVE/PHD"/>
</dbReference>
<reference evidence="9" key="1">
    <citation type="journal article" date="2006" name="PLoS Biol.">
        <title>Macronuclear genome sequence of the ciliate Tetrahymena thermophila, a model eukaryote.</title>
        <authorList>
            <person name="Eisen J.A."/>
            <person name="Coyne R.S."/>
            <person name="Wu M."/>
            <person name="Wu D."/>
            <person name="Thiagarajan M."/>
            <person name="Wortman J.R."/>
            <person name="Badger J.H."/>
            <person name="Ren Q."/>
            <person name="Amedeo P."/>
            <person name="Jones K.M."/>
            <person name="Tallon L.J."/>
            <person name="Delcher A.L."/>
            <person name="Salzberg S.L."/>
            <person name="Silva J.C."/>
            <person name="Haas B.J."/>
            <person name="Majoros W.H."/>
            <person name="Farzad M."/>
            <person name="Carlton J.M."/>
            <person name="Smith R.K. Jr."/>
            <person name="Garg J."/>
            <person name="Pearlman R.E."/>
            <person name="Karrer K.M."/>
            <person name="Sun L."/>
            <person name="Manning G."/>
            <person name="Elde N.C."/>
            <person name="Turkewitz A.P."/>
            <person name="Asai D.J."/>
            <person name="Wilkes D.E."/>
            <person name="Wang Y."/>
            <person name="Cai H."/>
            <person name="Collins K."/>
            <person name="Stewart B.A."/>
            <person name="Lee S.R."/>
            <person name="Wilamowska K."/>
            <person name="Weinberg Z."/>
            <person name="Ruzzo W.L."/>
            <person name="Wloga D."/>
            <person name="Gaertig J."/>
            <person name="Frankel J."/>
            <person name="Tsao C.-C."/>
            <person name="Gorovsky M.A."/>
            <person name="Keeling P.J."/>
            <person name="Waller R.F."/>
            <person name="Patron N.J."/>
            <person name="Cherry J.M."/>
            <person name="Stover N.A."/>
            <person name="Krieger C.J."/>
            <person name="del Toro C."/>
            <person name="Ryder H.F."/>
            <person name="Williamson S.C."/>
            <person name="Barbeau R.A."/>
            <person name="Hamilton E.P."/>
            <person name="Orias E."/>
        </authorList>
    </citation>
    <scope>NUCLEOTIDE SEQUENCE [LARGE SCALE GENOMIC DNA]</scope>
    <source>
        <strain evidence="9">SB210</strain>
    </source>
</reference>
<dbReference type="InterPro" id="IPR011011">
    <property type="entry name" value="Znf_FYVE_PHD"/>
</dbReference>
<feature type="region of interest" description="Disordered" evidence="5">
    <location>
        <begin position="510"/>
        <end position="535"/>
    </location>
</feature>
<dbReference type="InParanoid" id="Q23KJ3"/>
<dbReference type="PROSITE" id="PS00518">
    <property type="entry name" value="ZF_RING_1"/>
    <property type="match status" value="1"/>
</dbReference>
<dbReference type="InterPro" id="IPR001965">
    <property type="entry name" value="Znf_PHD"/>
</dbReference>
<dbReference type="OrthoDB" id="6509683at2759"/>
<dbReference type="PANTHER" id="PTHR12618">
    <property type="entry name" value="PHD AND RING FINGER DOMAIN-CONTAINING PROTEIN 1"/>
    <property type="match status" value="1"/>
</dbReference>
<keyword evidence="2 4" id="KW-0863">Zinc-finger</keyword>
<dbReference type="SMART" id="SM00184">
    <property type="entry name" value="RING"/>
    <property type="match status" value="1"/>
</dbReference>
<proteinExistence type="predicted"/>
<dbReference type="GO" id="GO:0008270">
    <property type="term" value="F:zinc ion binding"/>
    <property type="evidence" value="ECO:0007669"/>
    <property type="project" value="UniProtKB-KW"/>
</dbReference>
<dbReference type="RefSeq" id="XP_001017095.1">
    <property type="nucleotide sequence ID" value="XM_001017095.1"/>
</dbReference>
<feature type="compositionally biased region" description="Acidic residues" evidence="5">
    <location>
        <begin position="679"/>
        <end position="691"/>
    </location>
</feature>
<keyword evidence="1" id="KW-0479">Metal-binding</keyword>
<dbReference type="PROSITE" id="PS50016">
    <property type="entry name" value="ZF_PHD_2"/>
    <property type="match status" value="1"/>
</dbReference>
<dbReference type="eggNOG" id="KOG0825">
    <property type="taxonomic scope" value="Eukaryota"/>
</dbReference>
<evidence type="ECO:0000256" key="2">
    <source>
        <dbReference type="ARBA" id="ARBA00022771"/>
    </source>
</evidence>
<dbReference type="InterPro" id="IPR047157">
    <property type="entry name" value="PHRF1/Atg35"/>
</dbReference>
<name>Q23KJ3_TETTS</name>
<accession>Q23KJ3</accession>
<dbReference type="PROSITE" id="PS50089">
    <property type="entry name" value="ZF_RING_2"/>
    <property type="match status" value="1"/>
</dbReference>
<dbReference type="Pfam" id="PF00097">
    <property type="entry name" value="zf-C3HC4"/>
    <property type="match status" value="1"/>
</dbReference>
<evidence type="ECO:0000313" key="8">
    <source>
        <dbReference type="EMBL" id="EAR96850.1"/>
    </source>
</evidence>
<feature type="region of interest" description="Disordered" evidence="5">
    <location>
        <begin position="324"/>
        <end position="354"/>
    </location>
</feature>
<dbReference type="AlphaFoldDB" id="Q23KJ3"/>
<dbReference type="InterPro" id="IPR017907">
    <property type="entry name" value="Znf_RING_CS"/>
</dbReference>
<dbReference type="HOGENOM" id="CLU_284933_0_0_1"/>
<feature type="compositionally biased region" description="Polar residues" evidence="5">
    <location>
        <begin position="617"/>
        <end position="626"/>
    </location>
</feature>
<feature type="compositionally biased region" description="Basic and acidic residues" evidence="5">
    <location>
        <begin position="341"/>
        <end position="354"/>
    </location>
</feature>
<evidence type="ECO:0000256" key="3">
    <source>
        <dbReference type="ARBA" id="ARBA00022833"/>
    </source>
</evidence>
<dbReference type="InterPro" id="IPR001841">
    <property type="entry name" value="Znf_RING"/>
</dbReference>
<gene>
    <name evidence="8" type="ORF">TTHERM_00193420</name>
</gene>
<feature type="domain" description="PHD-type" evidence="6">
    <location>
        <begin position="1038"/>
        <end position="1089"/>
    </location>
</feature>
<evidence type="ECO:0000256" key="5">
    <source>
        <dbReference type="SAM" id="MobiDB-lite"/>
    </source>
</evidence>
<evidence type="ECO:0000259" key="7">
    <source>
        <dbReference type="PROSITE" id="PS50089"/>
    </source>
</evidence>
<dbReference type="EMBL" id="GG662673">
    <property type="protein sequence ID" value="EAR96850.1"/>
    <property type="molecule type" value="Genomic_DNA"/>
</dbReference>
<keyword evidence="3" id="KW-0862">Zinc</keyword>
<evidence type="ECO:0000256" key="1">
    <source>
        <dbReference type="ARBA" id="ARBA00022723"/>
    </source>
</evidence>
<organism evidence="8 9">
    <name type="scientific">Tetrahymena thermophila (strain SB210)</name>
    <dbReference type="NCBI Taxonomy" id="312017"/>
    <lineage>
        <taxon>Eukaryota</taxon>
        <taxon>Sar</taxon>
        <taxon>Alveolata</taxon>
        <taxon>Ciliophora</taxon>
        <taxon>Intramacronucleata</taxon>
        <taxon>Oligohymenophorea</taxon>
        <taxon>Hymenostomatida</taxon>
        <taxon>Tetrahymenina</taxon>
        <taxon>Tetrahymenidae</taxon>
        <taxon>Tetrahymena</taxon>
    </lineage>
</organism>
<dbReference type="SUPFAM" id="SSF57903">
    <property type="entry name" value="FYVE/PHD zinc finger"/>
    <property type="match status" value="1"/>
</dbReference>
<dbReference type="SUPFAM" id="SSF57850">
    <property type="entry name" value="RING/U-box"/>
    <property type="match status" value="1"/>
</dbReference>
<dbReference type="InterPro" id="IPR018957">
    <property type="entry name" value="Znf_C3HC4_RING-type"/>
</dbReference>
<feature type="compositionally biased region" description="Basic and acidic residues" evidence="5">
    <location>
        <begin position="793"/>
        <end position="837"/>
    </location>
</feature>
<dbReference type="GeneID" id="7845961"/>
<feature type="compositionally biased region" description="Low complexity" evidence="5">
    <location>
        <begin position="516"/>
        <end position="527"/>
    </location>
</feature>
<feature type="domain" description="RING-type" evidence="7">
    <location>
        <begin position="934"/>
        <end position="974"/>
    </location>
</feature>
<feature type="region of interest" description="Disordered" evidence="5">
    <location>
        <begin position="608"/>
        <end position="761"/>
    </location>
</feature>
<feature type="compositionally biased region" description="Acidic residues" evidence="5">
    <location>
        <begin position="851"/>
        <end position="865"/>
    </location>
</feature>
<keyword evidence="9" id="KW-1185">Reference proteome</keyword>
<evidence type="ECO:0000313" key="9">
    <source>
        <dbReference type="Proteomes" id="UP000009168"/>
    </source>
</evidence>
<dbReference type="STRING" id="312017.Q23KJ3"/>
<dbReference type="KEGG" id="tet:TTHERM_00193420"/>
<dbReference type="InterPro" id="IPR019787">
    <property type="entry name" value="Znf_PHD-finger"/>
</dbReference>
<evidence type="ECO:0000259" key="6">
    <source>
        <dbReference type="PROSITE" id="PS50016"/>
    </source>
</evidence>
<dbReference type="Gene3D" id="3.30.40.10">
    <property type="entry name" value="Zinc/RING finger domain, C3HC4 (zinc finger)"/>
    <property type="match status" value="2"/>
</dbReference>
<feature type="compositionally biased region" description="Acidic residues" evidence="5">
    <location>
        <begin position="706"/>
        <end position="717"/>
    </location>
</feature>